<dbReference type="STRING" id="694573.A0A194VGD7"/>
<sequence>MATITTTTATTTEIPLQHLHPRHDPPGPGEAASKSERDCDVTGIATGDRSPAASENGAVAESMVPLSKTRSAAIMATLACVSFLNTFNTGALTAGLPVIAKDLDLPSNLLLWPASVYALALSCTLLLMGAVADVVGSRHVFLAGSLLYTAWTIAVSLSQTGSQLIIFRTLQGIAMAFCMPSAVSTITTTFPSGKSRNLAFAVFGGGNPLGFAFGLVLGGVLVEVSSWHTAYYMAAAMCSVASLLAYFNLPKPVRPVVNSEIRHRLIHEFDWVGVVSASVCLGLLSYIFSEITYSGSVMAKPYNIILLLVSALLIPFFVWWEGYQERRGHPAILPNSIWQRREFTAVCATVFLVWCWFNAYGYWCTLFFQEIQSLDALEAALRFLPLVVVGIVTNVVASMVMDKISAGWLAFMGGLLSLVSPLLFALQDPSWSYWKAGFPAMVLSVVSTDLLFNISSLVITTNFPNKNQALAGGVFNTVTQLGNSIGLAVTAMIAASVTESVRTDGADASGVPYDYAELKGYRAAFWTCFAAAAVSTVISTVGLRNAGKVGEKKNV</sequence>
<dbReference type="PANTHER" id="PTHR42718">
    <property type="entry name" value="MAJOR FACILITATOR SUPERFAMILY MULTIDRUG TRANSPORTER MFSC"/>
    <property type="match status" value="1"/>
</dbReference>
<dbReference type="Pfam" id="PF07690">
    <property type="entry name" value="MFS_1"/>
    <property type="match status" value="1"/>
</dbReference>
<feature type="transmembrane region" description="Helical" evidence="6">
    <location>
        <begin position="110"/>
        <end position="128"/>
    </location>
</feature>
<feature type="transmembrane region" description="Helical" evidence="6">
    <location>
        <begin position="269"/>
        <end position="289"/>
    </location>
</feature>
<feature type="transmembrane region" description="Helical" evidence="6">
    <location>
        <begin position="343"/>
        <end position="363"/>
    </location>
</feature>
<feature type="transmembrane region" description="Helical" evidence="6">
    <location>
        <begin position="438"/>
        <end position="459"/>
    </location>
</feature>
<accession>A0A194VGD7</accession>
<dbReference type="InterPro" id="IPR020846">
    <property type="entry name" value="MFS_dom"/>
</dbReference>
<feature type="compositionally biased region" description="Low complexity" evidence="5">
    <location>
        <begin position="1"/>
        <end position="12"/>
    </location>
</feature>
<dbReference type="PROSITE" id="PS50850">
    <property type="entry name" value="MFS"/>
    <property type="match status" value="1"/>
</dbReference>
<feature type="domain" description="Major facilitator superfamily (MFS) profile" evidence="7">
    <location>
        <begin position="74"/>
        <end position="547"/>
    </location>
</feature>
<name>A0A194VGD7_CYTMA</name>
<feature type="transmembrane region" description="Helical" evidence="6">
    <location>
        <begin position="523"/>
        <end position="543"/>
    </location>
</feature>
<evidence type="ECO:0000256" key="5">
    <source>
        <dbReference type="SAM" id="MobiDB-lite"/>
    </source>
</evidence>
<dbReference type="Proteomes" id="UP000078576">
    <property type="component" value="Unassembled WGS sequence"/>
</dbReference>
<dbReference type="Gene3D" id="1.20.1250.20">
    <property type="entry name" value="MFS general substrate transporter like domains"/>
    <property type="match status" value="2"/>
</dbReference>
<organism evidence="8 9">
    <name type="scientific">Cytospora mali</name>
    <name type="common">Apple Valsa canker fungus</name>
    <name type="synonym">Valsa mali</name>
    <dbReference type="NCBI Taxonomy" id="578113"/>
    <lineage>
        <taxon>Eukaryota</taxon>
        <taxon>Fungi</taxon>
        <taxon>Dikarya</taxon>
        <taxon>Ascomycota</taxon>
        <taxon>Pezizomycotina</taxon>
        <taxon>Sordariomycetes</taxon>
        <taxon>Sordariomycetidae</taxon>
        <taxon>Diaporthales</taxon>
        <taxon>Cytosporaceae</taxon>
        <taxon>Cytospora</taxon>
    </lineage>
</organism>
<feature type="transmembrane region" description="Helical" evidence="6">
    <location>
        <begin position="198"/>
        <end position="218"/>
    </location>
</feature>
<comment type="subcellular location">
    <subcellularLocation>
        <location evidence="1">Membrane</location>
        <topology evidence="1">Multi-pass membrane protein</topology>
    </subcellularLocation>
</comment>
<evidence type="ECO:0000256" key="3">
    <source>
        <dbReference type="ARBA" id="ARBA00022989"/>
    </source>
</evidence>
<feature type="transmembrane region" description="Helical" evidence="6">
    <location>
        <begin position="383"/>
        <end position="401"/>
    </location>
</feature>
<gene>
    <name evidence="8" type="ORF">VP1G_10061</name>
</gene>
<dbReference type="AlphaFoldDB" id="A0A194VGD7"/>
<dbReference type="SUPFAM" id="SSF103473">
    <property type="entry name" value="MFS general substrate transporter"/>
    <property type="match status" value="1"/>
</dbReference>
<feature type="transmembrane region" description="Helical" evidence="6">
    <location>
        <begin position="230"/>
        <end position="249"/>
    </location>
</feature>
<reference evidence="9" key="1">
    <citation type="submission" date="2014-12" db="EMBL/GenBank/DDBJ databases">
        <title>Genome Sequence of Valsa Canker Pathogens Uncovers a Specific Adaption of Colonization on Woody Bark.</title>
        <authorList>
            <person name="Yin Z."/>
            <person name="Liu H."/>
            <person name="Gao X."/>
            <person name="Li Z."/>
            <person name="Song N."/>
            <person name="Ke X."/>
            <person name="Dai Q."/>
            <person name="Wu Y."/>
            <person name="Sun Y."/>
            <person name="Xu J.-R."/>
            <person name="Kang Z.K."/>
            <person name="Wang L."/>
            <person name="Huang L."/>
        </authorList>
    </citation>
    <scope>NUCLEOTIDE SEQUENCE [LARGE SCALE GENOMIC DNA]</scope>
    <source>
        <strain evidence="9">SXYL134</strain>
    </source>
</reference>
<feature type="transmembrane region" description="Helical" evidence="6">
    <location>
        <begin position="408"/>
        <end position="426"/>
    </location>
</feature>
<feature type="transmembrane region" description="Helical" evidence="6">
    <location>
        <begin position="140"/>
        <end position="159"/>
    </location>
</feature>
<dbReference type="EMBL" id="KN714845">
    <property type="protein sequence ID" value="KUI62939.1"/>
    <property type="molecule type" value="Genomic_DNA"/>
</dbReference>
<dbReference type="GO" id="GO:0016020">
    <property type="term" value="C:membrane"/>
    <property type="evidence" value="ECO:0007669"/>
    <property type="project" value="UniProtKB-SubCell"/>
</dbReference>
<dbReference type="InterPro" id="IPR036259">
    <property type="entry name" value="MFS_trans_sf"/>
</dbReference>
<evidence type="ECO:0000313" key="9">
    <source>
        <dbReference type="Proteomes" id="UP000078576"/>
    </source>
</evidence>
<feature type="transmembrane region" description="Helical" evidence="6">
    <location>
        <begin position="301"/>
        <end position="322"/>
    </location>
</feature>
<feature type="transmembrane region" description="Helical" evidence="6">
    <location>
        <begin position="72"/>
        <end position="98"/>
    </location>
</feature>
<keyword evidence="2 6" id="KW-0812">Transmembrane</keyword>
<protein>
    <recommendedName>
        <fullName evidence="7">Major facilitator superfamily (MFS) profile domain-containing protein</fullName>
    </recommendedName>
</protein>
<evidence type="ECO:0000256" key="2">
    <source>
        <dbReference type="ARBA" id="ARBA00022692"/>
    </source>
</evidence>
<keyword evidence="3 6" id="KW-1133">Transmembrane helix</keyword>
<feature type="region of interest" description="Disordered" evidence="5">
    <location>
        <begin position="1"/>
        <end position="59"/>
    </location>
</feature>
<dbReference type="InterPro" id="IPR011701">
    <property type="entry name" value="MFS"/>
</dbReference>
<evidence type="ECO:0000256" key="6">
    <source>
        <dbReference type="SAM" id="Phobius"/>
    </source>
</evidence>
<feature type="transmembrane region" description="Helical" evidence="6">
    <location>
        <begin position="165"/>
        <end position="186"/>
    </location>
</feature>
<feature type="transmembrane region" description="Helical" evidence="6">
    <location>
        <begin position="471"/>
        <end position="495"/>
    </location>
</feature>
<keyword evidence="9" id="KW-1185">Reference proteome</keyword>
<dbReference type="OrthoDB" id="2130629at2759"/>
<evidence type="ECO:0000256" key="4">
    <source>
        <dbReference type="ARBA" id="ARBA00023136"/>
    </source>
</evidence>
<evidence type="ECO:0000259" key="7">
    <source>
        <dbReference type="PROSITE" id="PS50850"/>
    </source>
</evidence>
<proteinExistence type="predicted"/>
<evidence type="ECO:0000256" key="1">
    <source>
        <dbReference type="ARBA" id="ARBA00004141"/>
    </source>
</evidence>
<evidence type="ECO:0000313" key="8">
    <source>
        <dbReference type="EMBL" id="KUI62939.1"/>
    </source>
</evidence>
<dbReference type="GO" id="GO:0022857">
    <property type="term" value="F:transmembrane transporter activity"/>
    <property type="evidence" value="ECO:0007669"/>
    <property type="project" value="InterPro"/>
</dbReference>
<keyword evidence="4 6" id="KW-0472">Membrane</keyword>
<dbReference type="PANTHER" id="PTHR42718:SF10">
    <property type="entry name" value="TRANSPORTER, PUTATIVE (AFU_ORTHOLOGUE AFUA_8G06760)-RELATED"/>
    <property type="match status" value="1"/>
</dbReference>